<dbReference type="GO" id="GO:0005524">
    <property type="term" value="F:ATP binding"/>
    <property type="evidence" value="ECO:0007669"/>
    <property type="project" value="UniProtKB-KW"/>
</dbReference>
<dbReference type="Pfam" id="PF02260">
    <property type="entry name" value="FATC"/>
    <property type="match status" value="1"/>
</dbReference>
<dbReference type="InterPro" id="IPR044107">
    <property type="entry name" value="PIKKc_ATM"/>
</dbReference>
<dbReference type="SMART" id="SM01342">
    <property type="entry name" value="TAN"/>
    <property type="match status" value="1"/>
</dbReference>
<dbReference type="PANTHER" id="PTHR37079:SF4">
    <property type="entry name" value="SERINE_THREONINE-PROTEIN KINASE ATM"/>
    <property type="match status" value="1"/>
</dbReference>
<dbReference type="InterPro" id="IPR021668">
    <property type="entry name" value="TAN"/>
</dbReference>
<sequence>MATSNGGIKQYCRGLLSNKILERKRSFELLSSLLEQQSASQDVNATIPWTDVFKIVHHFLQKEAAKLDEDEHKKKTPSYYATTNYGVLLINVIKTANLKEKNLKVSDVLQCIFEFFKSRILTKYYNIPYLIVLRDEILPFHYGQIEAQEWIELLTCIKHQLEISLPHMDRIKLLQCLRLLLKWGPVHCLPISQVREQFTFMLELCKDIDSTSSKHQQEVIMTILLEFMTNTAGDNRLACCKLGENIFSNLIEIYQSQTVEFHIKILILKLFLFQIEIHHPKGAIDENMLSYACSWSDWRQYLRSLYSLLCQEMSDMELTKYQSIAITSKQSHYMPSNKEFVSLFVEVFRQLLFTSRKISNSSDQQPPEKRSKVEVGVSFIIRSIQDTKDWSWIHVMTEILKKYPEVISNEEFVWLLQVLSAVQAECKCLNLCFYLYKCLTILIDVQYHIELRSEKVESLWTVVADCTLRAVGLNQCEEQTHELLQKIIAKRKMVNTYQLFRIYLSKVVNLNIHSITTLCNACQQYGTPSGKVNGNSSDKEILVDWILKFDLGKNSDTCILSEPLVAKSLLFLSFKQWPNLTTNKVSNEDQFITLETLYRVTFFDCLLDTSEEQPSVVNEVEELDKLYVICDKTYKYLEENLIKLMTQFCDTNTKVFKKALNLLNAIILFINVLSTMMEHRMLDEYSSQQNSLLKVLEDTFKNWIEMVQPVFHALDKKKNVDCVENILKQIKTLFDVQVHSLLATKLRTWVTMDFIQNIFGLLNKHIDGNQEKEKSLNNLSSLSIDILCSFCSVPPTSKSEVQQQILDALAEPDFDAKLKSDCDHTIAFLNNIERLRCGVISVPILEKILLSIQTICEVYYTRHDSALNILQILHYLIPHVAHLNCGSVSSNFMTLLHVFYQYRHNYGPLVSVSLLNCIGRLVQFDPDMQWSKWPNDEKVILSIPEFLVNDYQNVRITAVRHLKTIYKQSPQTKPQRHLQKTVFVKICEMSNEVFNVKGNITNERKIDESVTRTASVLHTFVAIISVNSIFRREALFRLIQLVNEKNLNTDSTLQILDMVAKLLNISDSTLLLSSNLDYLISLWRSHNLPLAQFPYGLFACNSLESFCFKYKHLLVPVLLENLPLFDKVCVDFKISKVDILKDYYPRLVAEYIINITSNVNNNHCYNNFEQILTPSVVNELMLEKIDEVIVCLLDLYFDPVYLNDQYSISCSLPEQPTPSCNTRDLNVCLDHIANVYLNGSAPLTYCLQGNGIKSHKILMRLISKVHRSYSEEEKIITFHRFTFFIDALAPHMKQCNNLNTYLIRTISYTLIHLIESDYKNNLVINTFYSKCLRSFLRGILPQNSKTLEKCLIDFVAILVPISKVDNDLGNECMQLLHCLIVDHALLFKDTIKRLDPFPTDAKYNQIRSMYCDVKYSGEVFTLKNEIEHFLTTGILMGNAGNRTEGLLHLKKRLTDQKEELKEMYDSLHCMRGFSEDCQNSLLHQLVCTLVKLSLSSDKKESLEATECLGELGSSSLLTMVLQTEQSYANESCTGFELVTKLIVQFFIKHIVDKRFDIMEVANSTLFHVLDCKEGKSVLADPGFKEYLNGISLTPFASSRSIKSASDHSLNSNFNYCVSNTNLWCPPDRTSHDQWITDLVCSLLELFSEKCYLKKLIPMCKMMVSFSEQLLPLLVYLIIKCGLSDVISRQICNFFSSHWMHSETDSNSGNIVLNKLSLQCMLNTVHFLRLRKNLEDSSSRKDNFKLNYLHVAQAAQFCTAHFTALLYTELWCQEKLEQDRAILNNSTITVSGLSYLDIIAQNEEPDTRKRLQYILRECYQKVGEPDALSTCELMGLTDGEFEMEHYEHLQKWDQVVLHYDMKITQGQLSYVPKLQEALKKCSLFEIPFRLENKSSPQFDCAWRLNQWDIDNTVHSQTENSFEKYRYFLLKAVHDNDKCNFQQFAVQARQCVIDNLKHASLESSENLYHHLNRLQSLRELEQFVTAKSEGTIKTLVEKWRIQDEINPNDFKYIEPLHFQREAIFNLISSDCQDMTDILVDMQLKFAGIARSIGNYNTATRVVTNLLNTTGLTAELQASVKFEEAQLRWLDDKKIACHILRRLLSKLPQCRLYAEVLRLYGTWMIETCSENPRSIIQNYFIKSIDVLDQLSKTDAESKHVYETYQVLASFADLQYQQVQSYVKSSVFEKKVRNMEKSKSAALSLKSQRSRKITTDEQRAIIIRDKQSVIDQTEINNTHEEKNMYLLLTMKYYLLNLEKSDANNVCMFRILSLLLENRGNKQLESLFNASVKKMASYKFIPILPQLIPHITNTSGDLLANNINAIVVQCAKDHPHHTLPFVLSLSNSHKDKEFCQSKTNTNCNEQRIIAADKLLRSLKKIDYLRRTIEKMEELSRALIHLAYLDQDKCKVDRHDDFIIPTTCPLMKLKHLEDILLPTHILDVRKNCDYSTIVGISSFGTTFSNVGGLNAPKKISCIGTDGLKRNQLVKGKDDLRQDAVMQQVFNNMNGLLACNKQTRGLLIRTYKIVPLSQRSGILEWVDNSMPIGEYLVGDGKTKSGAHVIYNNDEYSPARCRIEYKNAAKCTPSEKLKVYNRICEKFHPVFHKFFESSFVQPAVWYERRRAYTYSVATTSMCGYILGLGDRHVSNILIDKTTAEVVHIDFGIAFEQGLVLPTPETVPFRLTRDIEAGMGVCGVEGVFRKSCERTLEVLRNNSKTIISILEVLLYDPLYTWTVTPAEAYNRQLNDDQEENDYGVSCTSSSLQFTNEENVNATAERALLRLRQKLQGIVEGGTHTSVEGQVQKLLQQARDPSNLCRLFHGWQPYL</sequence>
<dbReference type="GO" id="GO:0005634">
    <property type="term" value="C:nucleus"/>
    <property type="evidence" value="ECO:0007669"/>
    <property type="project" value="UniProtKB-SubCell"/>
</dbReference>
<feature type="domain" description="PI3K/PI4K catalytic" evidence="15">
    <location>
        <begin position="2453"/>
        <end position="2769"/>
    </location>
</feature>
<dbReference type="EC" id="2.7.11.1" evidence="3"/>
<feature type="domain" description="FAT" evidence="16">
    <location>
        <begin position="1749"/>
        <end position="2343"/>
    </location>
</feature>
<dbReference type="Gene3D" id="3.30.1010.10">
    <property type="entry name" value="Phosphatidylinositol 3-kinase Catalytic Subunit, Chain A, domain 4"/>
    <property type="match status" value="1"/>
</dbReference>
<evidence type="ECO:0000256" key="3">
    <source>
        <dbReference type="ARBA" id="ARBA00012513"/>
    </source>
</evidence>
<keyword evidence="4" id="KW-0723">Serine/threonine-protein kinase</keyword>
<evidence type="ECO:0000256" key="4">
    <source>
        <dbReference type="ARBA" id="ARBA00022527"/>
    </source>
</evidence>
<evidence type="ECO:0000256" key="11">
    <source>
        <dbReference type="ARBA" id="ARBA00023306"/>
    </source>
</evidence>
<evidence type="ECO:0000313" key="18">
    <source>
        <dbReference type="EMBL" id="JAV79496.1"/>
    </source>
</evidence>
<dbReference type="PROSITE" id="PS00915">
    <property type="entry name" value="PI3_4_KINASE_1"/>
    <property type="match status" value="1"/>
</dbReference>
<keyword evidence="6" id="KW-0547">Nucleotide-binding</keyword>
<dbReference type="Gene3D" id="1.10.1070.11">
    <property type="entry name" value="Phosphatidylinositol 3-/4-kinase, catalytic domain"/>
    <property type="match status" value="1"/>
</dbReference>
<evidence type="ECO:0000256" key="7">
    <source>
        <dbReference type="ARBA" id="ARBA00022763"/>
    </source>
</evidence>
<comment type="catalytic activity">
    <reaction evidence="12">
        <text>L-threonyl-[protein] + ATP = O-phospho-L-threonyl-[protein] + ADP + H(+)</text>
        <dbReference type="Rhea" id="RHEA:46608"/>
        <dbReference type="Rhea" id="RHEA-COMP:11060"/>
        <dbReference type="Rhea" id="RHEA-COMP:11605"/>
        <dbReference type="ChEBI" id="CHEBI:15378"/>
        <dbReference type="ChEBI" id="CHEBI:30013"/>
        <dbReference type="ChEBI" id="CHEBI:30616"/>
        <dbReference type="ChEBI" id="CHEBI:61977"/>
        <dbReference type="ChEBI" id="CHEBI:456216"/>
        <dbReference type="EC" id="2.7.11.1"/>
    </reaction>
</comment>
<dbReference type="GO" id="GO:0006281">
    <property type="term" value="P:DNA repair"/>
    <property type="evidence" value="ECO:0007669"/>
    <property type="project" value="InterPro"/>
</dbReference>
<keyword evidence="5" id="KW-0808">Transferase</keyword>
<dbReference type="InterPro" id="IPR018936">
    <property type="entry name" value="PI3/4_kinase_CS"/>
</dbReference>
<evidence type="ECO:0000256" key="9">
    <source>
        <dbReference type="ARBA" id="ARBA00022840"/>
    </source>
</evidence>
<accession>A0A1Y1M6G2</accession>
<dbReference type="GO" id="GO:0004674">
    <property type="term" value="F:protein serine/threonine kinase activity"/>
    <property type="evidence" value="ECO:0007669"/>
    <property type="project" value="UniProtKB-KW"/>
</dbReference>
<evidence type="ECO:0000256" key="6">
    <source>
        <dbReference type="ARBA" id="ARBA00022741"/>
    </source>
</evidence>
<comment type="catalytic activity">
    <reaction evidence="13">
        <text>L-seryl-[protein] + ATP = O-phospho-L-seryl-[protein] + ADP + H(+)</text>
        <dbReference type="Rhea" id="RHEA:17989"/>
        <dbReference type="Rhea" id="RHEA-COMP:9863"/>
        <dbReference type="Rhea" id="RHEA-COMP:11604"/>
        <dbReference type="ChEBI" id="CHEBI:15378"/>
        <dbReference type="ChEBI" id="CHEBI:29999"/>
        <dbReference type="ChEBI" id="CHEBI:30616"/>
        <dbReference type="ChEBI" id="CHEBI:83421"/>
        <dbReference type="ChEBI" id="CHEBI:456216"/>
        <dbReference type="EC" id="2.7.11.1"/>
    </reaction>
</comment>
<dbReference type="InterPro" id="IPR014009">
    <property type="entry name" value="PIK_FAT"/>
</dbReference>
<organism evidence="18">
    <name type="scientific">Photinus pyralis</name>
    <name type="common">Common eastern firefly</name>
    <name type="synonym">Lampyris pyralis</name>
    <dbReference type="NCBI Taxonomy" id="7054"/>
    <lineage>
        <taxon>Eukaryota</taxon>
        <taxon>Metazoa</taxon>
        <taxon>Ecdysozoa</taxon>
        <taxon>Arthropoda</taxon>
        <taxon>Hexapoda</taxon>
        <taxon>Insecta</taxon>
        <taxon>Pterygota</taxon>
        <taxon>Neoptera</taxon>
        <taxon>Endopterygota</taxon>
        <taxon>Coleoptera</taxon>
        <taxon>Polyphaga</taxon>
        <taxon>Elateriformia</taxon>
        <taxon>Elateroidea</taxon>
        <taxon>Lampyridae</taxon>
        <taxon>Lampyrinae</taxon>
        <taxon>Photinus</taxon>
    </lineage>
</organism>
<feature type="domain" description="FATC" evidence="17">
    <location>
        <begin position="2789"/>
        <end position="2821"/>
    </location>
</feature>
<evidence type="ECO:0000256" key="12">
    <source>
        <dbReference type="ARBA" id="ARBA00047899"/>
    </source>
</evidence>
<evidence type="ECO:0000259" key="17">
    <source>
        <dbReference type="PROSITE" id="PS51190"/>
    </source>
</evidence>
<dbReference type="PROSITE" id="PS50290">
    <property type="entry name" value="PI3_4_KINASE_3"/>
    <property type="match status" value="1"/>
</dbReference>
<dbReference type="EMBL" id="GEZM01042880">
    <property type="protein sequence ID" value="JAV79496.1"/>
    <property type="molecule type" value="Transcribed_RNA"/>
</dbReference>
<protein>
    <recommendedName>
        <fullName evidence="14">Serine/threonine-protein kinase ATM</fullName>
        <ecNumber evidence="3">2.7.11.1</ecNumber>
    </recommendedName>
</protein>
<keyword evidence="9" id="KW-0067">ATP-binding</keyword>
<dbReference type="InterPro" id="IPR000403">
    <property type="entry name" value="PI3/4_kinase_cat_dom"/>
</dbReference>
<dbReference type="InterPro" id="IPR003151">
    <property type="entry name" value="PIK-rel_kinase_FAT"/>
</dbReference>
<evidence type="ECO:0000256" key="5">
    <source>
        <dbReference type="ARBA" id="ARBA00022679"/>
    </source>
</evidence>
<evidence type="ECO:0000256" key="1">
    <source>
        <dbReference type="ARBA" id="ARBA00004123"/>
    </source>
</evidence>
<evidence type="ECO:0000256" key="14">
    <source>
        <dbReference type="ARBA" id="ARBA00073111"/>
    </source>
</evidence>
<dbReference type="PROSITE" id="PS51189">
    <property type="entry name" value="FAT"/>
    <property type="match status" value="1"/>
</dbReference>
<dbReference type="CDD" id="cd05171">
    <property type="entry name" value="PIKKc_ATM"/>
    <property type="match status" value="1"/>
</dbReference>
<dbReference type="Pfam" id="PF00454">
    <property type="entry name" value="PI3_PI4_kinase"/>
    <property type="match status" value="1"/>
</dbReference>
<evidence type="ECO:0000256" key="2">
    <source>
        <dbReference type="ARBA" id="ARBA00010769"/>
    </source>
</evidence>
<dbReference type="SMART" id="SM00146">
    <property type="entry name" value="PI3Kc"/>
    <property type="match status" value="1"/>
</dbReference>
<dbReference type="InterPro" id="IPR003152">
    <property type="entry name" value="FATC_dom"/>
</dbReference>
<proteinExistence type="inferred from homology"/>
<comment type="subcellular location">
    <subcellularLocation>
        <location evidence="1">Nucleus</location>
    </subcellularLocation>
</comment>
<dbReference type="InterPro" id="IPR011009">
    <property type="entry name" value="Kinase-like_dom_sf"/>
</dbReference>
<dbReference type="PANTHER" id="PTHR37079">
    <property type="entry name" value="SERINE/THREONINE-PROTEIN KINASE ATM"/>
    <property type="match status" value="1"/>
</dbReference>
<evidence type="ECO:0000259" key="16">
    <source>
        <dbReference type="PROSITE" id="PS51189"/>
    </source>
</evidence>
<evidence type="ECO:0000256" key="13">
    <source>
        <dbReference type="ARBA" id="ARBA00048679"/>
    </source>
</evidence>
<keyword evidence="7" id="KW-0227">DNA damage</keyword>
<dbReference type="PROSITE" id="PS51190">
    <property type="entry name" value="FATC"/>
    <property type="match status" value="1"/>
</dbReference>
<dbReference type="FunFam" id="3.30.1010.10:FF:000023">
    <property type="entry name" value="Serine/threonine-protein kinase ATM"/>
    <property type="match status" value="1"/>
</dbReference>
<keyword evidence="10" id="KW-0539">Nucleus</keyword>
<dbReference type="InterPro" id="IPR038980">
    <property type="entry name" value="ATM_plant"/>
</dbReference>
<dbReference type="SUPFAM" id="SSF56112">
    <property type="entry name" value="Protein kinase-like (PK-like)"/>
    <property type="match status" value="1"/>
</dbReference>
<dbReference type="PROSITE" id="PS00916">
    <property type="entry name" value="PI3_4_KINASE_2"/>
    <property type="match status" value="1"/>
</dbReference>
<name>A0A1Y1M6G2_PHOPY</name>
<dbReference type="Pfam" id="PF02259">
    <property type="entry name" value="FAT"/>
    <property type="match status" value="1"/>
</dbReference>
<keyword evidence="8" id="KW-0418">Kinase</keyword>
<dbReference type="SMART" id="SM01343">
    <property type="entry name" value="FATC"/>
    <property type="match status" value="1"/>
</dbReference>
<comment type="similarity">
    <text evidence="2">Belongs to the PI3/PI4-kinase family. ATM subfamily.</text>
</comment>
<evidence type="ECO:0000259" key="15">
    <source>
        <dbReference type="PROSITE" id="PS50290"/>
    </source>
</evidence>
<evidence type="ECO:0000256" key="10">
    <source>
        <dbReference type="ARBA" id="ARBA00023242"/>
    </source>
</evidence>
<reference evidence="18" key="1">
    <citation type="journal article" date="2016" name="Sci. Rep.">
        <title>Molecular characterization of firefly nuptial gifts: a multi-omics approach sheds light on postcopulatory sexual selection.</title>
        <authorList>
            <person name="Al-Wathiqui N."/>
            <person name="Fallon T.R."/>
            <person name="South A."/>
            <person name="Weng J.K."/>
            <person name="Lewis S.M."/>
        </authorList>
    </citation>
    <scope>NUCLEOTIDE SEQUENCE</scope>
</reference>
<evidence type="ECO:0000256" key="8">
    <source>
        <dbReference type="ARBA" id="ARBA00022777"/>
    </source>
</evidence>
<keyword evidence="11" id="KW-0131">Cell cycle</keyword>
<dbReference type="InterPro" id="IPR036940">
    <property type="entry name" value="PI3/4_kinase_cat_sf"/>
</dbReference>